<dbReference type="SUPFAM" id="SSF53335">
    <property type="entry name" value="S-adenosyl-L-methionine-dependent methyltransferases"/>
    <property type="match status" value="1"/>
</dbReference>
<evidence type="ECO:0000313" key="1">
    <source>
        <dbReference type="EMBL" id="OIR08909.1"/>
    </source>
</evidence>
<accession>A0A1J5SY15</accession>
<dbReference type="Gene3D" id="3.40.50.150">
    <property type="entry name" value="Vaccinia Virus protein VP39"/>
    <property type="match status" value="1"/>
</dbReference>
<evidence type="ECO:0008006" key="2">
    <source>
        <dbReference type="Google" id="ProtNLM"/>
    </source>
</evidence>
<reference evidence="1" key="1">
    <citation type="submission" date="2016-10" db="EMBL/GenBank/DDBJ databases">
        <title>Sequence of Gallionella enrichment culture.</title>
        <authorList>
            <person name="Poehlein A."/>
            <person name="Muehling M."/>
            <person name="Daniel R."/>
        </authorList>
    </citation>
    <scope>NUCLEOTIDE SEQUENCE</scope>
</reference>
<dbReference type="CDD" id="cd02440">
    <property type="entry name" value="AdoMet_MTases"/>
    <property type="match status" value="1"/>
</dbReference>
<organism evidence="1">
    <name type="scientific">mine drainage metagenome</name>
    <dbReference type="NCBI Taxonomy" id="410659"/>
    <lineage>
        <taxon>unclassified sequences</taxon>
        <taxon>metagenomes</taxon>
        <taxon>ecological metagenomes</taxon>
    </lineage>
</organism>
<name>A0A1J5SY15_9ZZZZ</name>
<dbReference type="AlphaFoldDB" id="A0A1J5SY15"/>
<sequence length="254" mass="28022">MSAQYLSNLAKLTVVLAFTGLVWSVNGNAATPSGESQDLDALYRQVAVSPIRTEDDRLADAARKPVEFLRFANVRPGMMVLDVATGRGYTTQLLALAVGSKGTVWAQADKPRTELGERLADHPQPNIIPVVRPYDDPVPGDVPKLDLITIVLNYHDIAYMPVDRVRMNQRLFGALKSGGHLVVIDHSAKKGEGITVAKTLHRIDEAVVLDELQQAGFTLEQEGDFLHNPSDPREQPFFHMKMPTDSFALRFVKP</sequence>
<gene>
    <name evidence="1" type="ORF">GALL_89030</name>
</gene>
<comment type="caution">
    <text evidence="1">The sequence shown here is derived from an EMBL/GenBank/DDBJ whole genome shotgun (WGS) entry which is preliminary data.</text>
</comment>
<protein>
    <recommendedName>
        <fullName evidence="2">Methyltransferase</fullName>
    </recommendedName>
</protein>
<proteinExistence type="predicted"/>
<dbReference type="InterPro" id="IPR029063">
    <property type="entry name" value="SAM-dependent_MTases_sf"/>
</dbReference>
<dbReference type="EMBL" id="MLJW01000029">
    <property type="protein sequence ID" value="OIR08909.1"/>
    <property type="molecule type" value="Genomic_DNA"/>
</dbReference>